<proteinExistence type="predicted"/>
<dbReference type="InterPro" id="IPR039422">
    <property type="entry name" value="MarR/SlyA-like"/>
</dbReference>
<name>A0A5C5X5V3_9PLAN</name>
<dbReference type="PANTHER" id="PTHR33164">
    <property type="entry name" value="TRANSCRIPTIONAL REGULATOR, MARR FAMILY"/>
    <property type="match status" value="1"/>
</dbReference>
<dbReference type="OrthoDB" id="212733at2"/>
<dbReference type="AlphaFoldDB" id="A0A5C5X5V3"/>
<dbReference type="PROSITE" id="PS50995">
    <property type="entry name" value="HTH_MARR_2"/>
    <property type="match status" value="1"/>
</dbReference>
<accession>A0A5C5X5V3</accession>
<dbReference type="Gene3D" id="1.10.10.10">
    <property type="entry name" value="Winged helix-like DNA-binding domain superfamily/Winged helix DNA-binding domain"/>
    <property type="match status" value="1"/>
</dbReference>
<keyword evidence="2" id="KW-0238">DNA-binding</keyword>
<dbReference type="SUPFAM" id="SSF46785">
    <property type="entry name" value="Winged helix' DNA-binding domain"/>
    <property type="match status" value="1"/>
</dbReference>
<comment type="caution">
    <text evidence="2">The sequence shown here is derived from an EMBL/GenBank/DDBJ whole genome shotgun (WGS) entry which is preliminary data.</text>
</comment>
<dbReference type="EMBL" id="SIHI01000001">
    <property type="protein sequence ID" value="TWT58148.1"/>
    <property type="molecule type" value="Genomic_DNA"/>
</dbReference>
<evidence type="ECO:0000313" key="2">
    <source>
        <dbReference type="EMBL" id="TWT58148.1"/>
    </source>
</evidence>
<dbReference type="GO" id="GO:0003700">
    <property type="term" value="F:DNA-binding transcription factor activity"/>
    <property type="evidence" value="ECO:0007669"/>
    <property type="project" value="InterPro"/>
</dbReference>
<dbReference type="PANTHER" id="PTHR33164:SF43">
    <property type="entry name" value="HTH-TYPE TRANSCRIPTIONAL REPRESSOR YETL"/>
    <property type="match status" value="1"/>
</dbReference>
<dbReference type="InterPro" id="IPR036388">
    <property type="entry name" value="WH-like_DNA-bd_sf"/>
</dbReference>
<feature type="domain" description="HTH marR-type" evidence="1">
    <location>
        <begin position="92"/>
        <end position="226"/>
    </location>
</feature>
<sequence length="242" mass="27773">MIVKTAEPVQLETINPVLMAAQSQKLERNFTGPTSIEEVRDSDTRKTVKIGILARFTDPANHSNPNYPLWKNRDCGTRRTRMNFTQQDEQQRIEIGTVLRFVEHFKHSLSHNYQTRLNITVNAAAVLREIGDRQSVNWTQSELAGDLCLSESTLCTLIERLRREGLVKRSRLEIDRRKTQLNLTPSGCDLVRQIHEVDDEILVRWQQVLSDSELTQLNSTFARITQTIQHQDQAADAARRAA</sequence>
<reference evidence="2 3" key="1">
    <citation type="submission" date="2019-02" db="EMBL/GenBank/DDBJ databases">
        <title>Deep-cultivation of Planctomycetes and their phenomic and genomic characterization uncovers novel biology.</title>
        <authorList>
            <person name="Wiegand S."/>
            <person name="Jogler M."/>
            <person name="Boedeker C."/>
            <person name="Pinto D."/>
            <person name="Vollmers J."/>
            <person name="Rivas-Marin E."/>
            <person name="Kohn T."/>
            <person name="Peeters S.H."/>
            <person name="Heuer A."/>
            <person name="Rast P."/>
            <person name="Oberbeckmann S."/>
            <person name="Bunk B."/>
            <person name="Jeske O."/>
            <person name="Meyerdierks A."/>
            <person name="Storesund J.E."/>
            <person name="Kallscheuer N."/>
            <person name="Luecker S."/>
            <person name="Lage O.M."/>
            <person name="Pohl T."/>
            <person name="Merkel B.J."/>
            <person name="Hornburger P."/>
            <person name="Mueller R.-W."/>
            <person name="Bruemmer F."/>
            <person name="Labrenz M."/>
            <person name="Spormann A.M."/>
            <person name="Op Den Camp H."/>
            <person name="Overmann J."/>
            <person name="Amann R."/>
            <person name="Jetten M.S.M."/>
            <person name="Mascher T."/>
            <person name="Medema M.H."/>
            <person name="Devos D.P."/>
            <person name="Kaster A.-K."/>
            <person name="Ovreas L."/>
            <person name="Rohde M."/>
            <person name="Galperin M.Y."/>
            <person name="Jogler C."/>
        </authorList>
    </citation>
    <scope>NUCLEOTIDE SEQUENCE [LARGE SCALE GENOMIC DNA]</scope>
    <source>
        <strain evidence="2 3">KOR42</strain>
    </source>
</reference>
<dbReference type="InterPro" id="IPR036390">
    <property type="entry name" value="WH_DNA-bd_sf"/>
</dbReference>
<evidence type="ECO:0000313" key="3">
    <source>
        <dbReference type="Proteomes" id="UP000317243"/>
    </source>
</evidence>
<gene>
    <name evidence="2" type="ORF">KOR42_15190</name>
</gene>
<keyword evidence="3" id="KW-1185">Reference proteome</keyword>
<protein>
    <submittedName>
        <fullName evidence="2">DNA-binding transcriptional repressor MarR</fullName>
    </submittedName>
</protein>
<organism evidence="2 3">
    <name type="scientific">Thalassoglobus neptunius</name>
    <dbReference type="NCBI Taxonomy" id="1938619"/>
    <lineage>
        <taxon>Bacteria</taxon>
        <taxon>Pseudomonadati</taxon>
        <taxon>Planctomycetota</taxon>
        <taxon>Planctomycetia</taxon>
        <taxon>Planctomycetales</taxon>
        <taxon>Planctomycetaceae</taxon>
        <taxon>Thalassoglobus</taxon>
    </lineage>
</organism>
<dbReference type="Proteomes" id="UP000317243">
    <property type="component" value="Unassembled WGS sequence"/>
</dbReference>
<dbReference type="SMART" id="SM00347">
    <property type="entry name" value="HTH_MARR"/>
    <property type="match status" value="1"/>
</dbReference>
<dbReference type="RefSeq" id="WP_146508332.1">
    <property type="nucleotide sequence ID" value="NZ_SIHI01000001.1"/>
</dbReference>
<dbReference type="InterPro" id="IPR000835">
    <property type="entry name" value="HTH_MarR-typ"/>
</dbReference>
<evidence type="ECO:0000259" key="1">
    <source>
        <dbReference type="PROSITE" id="PS50995"/>
    </source>
</evidence>
<dbReference type="GO" id="GO:0006950">
    <property type="term" value="P:response to stress"/>
    <property type="evidence" value="ECO:0007669"/>
    <property type="project" value="TreeGrafter"/>
</dbReference>
<dbReference type="Pfam" id="PF01047">
    <property type="entry name" value="MarR"/>
    <property type="match status" value="1"/>
</dbReference>
<dbReference type="GO" id="GO:0003677">
    <property type="term" value="F:DNA binding"/>
    <property type="evidence" value="ECO:0007669"/>
    <property type="project" value="UniProtKB-KW"/>
</dbReference>